<dbReference type="EMBL" id="JALJEJ010000006">
    <property type="protein sequence ID" value="MCJ8210725.1"/>
    <property type="molecule type" value="Genomic_DNA"/>
</dbReference>
<comment type="caution">
    <text evidence="1">The sequence shown here is derived from an EMBL/GenBank/DDBJ whole genome shotgun (WGS) entry which is preliminary data.</text>
</comment>
<keyword evidence="2" id="KW-1185">Reference proteome</keyword>
<dbReference type="AlphaFoldDB" id="A0A9X1X5D4"/>
<gene>
    <name evidence="1" type="ORF">MUY27_13490</name>
</gene>
<sequence length="146" mass="16423">MKQDLTKATRVRIPVEEAIQEAQNWRDFIGPQVSASSQPKIPKAVYISRDDIMALAKEFQNNENLVGTRAYFTLKYPWSEDIKNEIKFVLVPVAAEEGYPAGKDMLYIPDAKEYGGGPAESDLYDFTKPCPDYCDTQSAMYGEAIV</sequence>
<dbReference type="Proteomes" id="UP001139450">
    <property type="component" value="Unassembled WGS sequence"/>
</dbReference>
<evidence type="ECO:0000313" key="2">
    <source>
        <dbReference type="Proteomes" id="UP001139450"/>
    </source>
</evidence>
<name>A0A9X1X5D4_9SPHI</name>
<accession>A0A9X1X5D4</accession>
<organism evidence="1 2">
    <name type="scientific">Mucilaginibacter straminoryzae</name>
    <dbReference type="NCBI Taxonomy" id="2932774"/>
    <lineage>
        <taxon>Bacteria</taxon>
        <taxon>Pseudomonadati</taxon>
        <taxon>Bacteroidota</taxon>
        <taxon>Sphingobacteriia</taxon>
        <taxon>Sphingobacteriales</taxon>
        <taxon>Sphingobacteriaceae</taxon>
        <taxon>Mucilaginibacter</taxon>
    </lineage>
</organism>
<reference evidence="1" key="1">
    <citation type="submission" date="2022-04" db="EMBL/GenBank/DDBJ databases">
        <title>Mucilaginibacter sp. RS28 isolated from freshwater.</title>
        <authorList>
            <person name="Ko S.-R."/>
        </authorList>
    </citation>
    <scope>NUCLEOTIDE SEQUENCE</scope>
    <source>
        <strain evidence="1">RS28</strain>
    </source>
</reference>
<protein>
    <submittedName>
        <fullName evidence="1">Uncharacterized protein</fullName>
    </submittedName>
</protein>
<proteinExistence type="predicted"/>
<evidence type="ECO:0000313" key="1">
    <source>
        <dbReference type="EMBL" id="MCJ8210725.1"/>
    </source>
</evidence>
<dbReference type="RefSeq" id="WP_245130567.1">
    <property type="nucleotide sequence ID" value="NZ_JALJEJ010000006.1"/>
</dbReference>